<name>Q01UT4_SOLUE</name>
<dbReference type="PANTHER" id="PTHR46825">
    <property type="entry name" value="D-ALANYL-D-ALANINE-CARBOXYPEPTIDASE/ENDOPEPTIDASE AMPH"/>
    <property type="match status" value="1"/>
</dbReference>
<keyword evidence="1" id="KW-0472">Membrane</keyword>
<evidence type="ECO:0000313" key="3">
    <source>
        <dbReference type="EMBL" id="ABJ86586.1"/>
    </source>
</evidence>
<feature type="transmembrane region" description="Helical" evidence="1">
    <location>
        <begin position="853"/>
        <end position="871"/>
    </location>
</feature>
<dbReference type="InterPro" id="IPR012338">
    <property type="entry name" value="Beta-lactam/transpept-like"/>
</dbReference>
<protein>
    <submittedName>
        <fullName evidence="3">Beta-lactamase</fullName>
    </submittedName>
</protein>
<accession>Q01UT4</accession>
<feature type="transmembrane region" description="Helical" evidence="1">
    <location>
        <begin position="883"/>
        <end position="901"/>
    </location>
</feature>
<dbReference type="InterPro" id="IPR001466">
    <property type="entry name" value="Beta-lactam-related"/>
</dbReference>
<evidence type="ECO:0000256" key="1">
    <source>
        <dbReference type="SAM" id="Phobius"/>
    </source>
</evidence>
<gene>
    <name evidence="3" type="ordered locus">Acid_5639</name>
</gene>
<keyword evidence="1" id="KW-0812">Transmembrane</keyword>
<dbReference type="InterPro" id="IPR050491">
    <property type="entry name" value="AmpC-like"/>
</dbReference>
<dbReference type="SUPFAM" id="SSF56601">
    <property type="entry name" value="beta-lactamase/transpeptidase-like"/>
    <property type="match status" value="1"/>
</dbReference>
<feature type="transmembrane region" description="Helical" evidence="1">
    <location>
        <begin position="65"/>
        <end position="91"/>
    </location>
</feature>
<feature type="transmembrane region" description="Helical" evidence="1">
    <location>
        <begin position="790"/>
        <end position="810"/>
    </location>
</feature>
<feature type="transmembrane region" description="Helical" evidence="1">
    <location>
        <begin position="741"/>
        <end position="763"/>
    </location>
</feature>
<dbReference type="Gene3D" id="3.40.710.10">
    <property type="entry name" value="DD-peptidase/beta-lactamase superfamily"/>
    <property type="match status" value="1"/>
</dbReference>
<dbReference type="EMBL" id="CP000473">
    <property type="protein sequence ID" value="ABJ86586.1"/>
    <property type="molecule type" value="Genomic_DNA"/>
</dbReference>
<evidence type="ECO:0000259" key="2">
    <source>
        <dbReference type="Pfam" id="PF00144"/>
    </source>
</evidence>
<feature type="transmembrane region" description="Helical" evidence="1">
    <location>
        <begin position="816"/>
        <end position="837"/>
    </location>
</feature>
<sequence length="953" mass="103400">MNKQQFRVLYREFLFRMVDLEVLSAHAQGDSHRLLGQFAALLLFISNLLSIAAFGFAGLRMPPAALLGFTMVTEHFLIATTMLVVGLFAVLSWDSTFPDRRDVLVLAPLPVRARTMFLAKVAAVATALTLTVALLHGASGLIWPLAFASQATAQTVPALTPDPTPVPVEAADLQSVMDRDLAGPLKNGALAPGTGVGLAIGVSKHGVRRVFAYGVAKPDSFFEIASITKTFTGLILARMAAEGKVRLDEPVRELLPAGTVPKPRGQEITLLDLATQHSGLPPMPSNFHPADRSNPHADYTVEALYEYIGMHGVAKPEETKFVYSNLGLGLLGQALANRAGVSYRDLLRQEITEPLGLRDTAIALSPEQRQRFLQGTNPEHRPVHEWDVNGLAPAGAIHATAPDMLTYLEANLHPANFPALAQAFAESHRLHAEATGGMQIALAWLYRADSGTYWHNGATAGFTSHAFFDPNHDTAAVVLANSGPNLLNNPDLIGEHIRQRLAGEPAISLDAAFVPAGSGLSGALRWFFAYWFTMLASGVFIYCGVLGLQGLAAQLLPRRLFLRVSGLLQLTAFCLFVSVYFLQPVFSGMDSLLEPATRRLLPWLPTYWFLGLFHSLNGSMHPALAMLARRAWMGLGIVLCGTAAAYALSYLRTLRKIVEEADITPGARGWNWLPHFGSRVQTAVGQFGVRTLARSRQHRVILAFYFGIGFALTIFLLKAPLKAPVPGAASDPWHQVNPEVLAASIAMMTLGIVGTRVVFAMPLELRANWIFRVTGVRGGSQVLAASRRSLVMLSAGPVWVATAVLCFSLWPWRQAAGHVVLLGLIGILLTDLCLYGFRKIPFTCSYLPGKSQVHMVFLGALGLLYFIMLSVKFEREMLLQARSTAAMLAPFALAAIGFRVWTTLTGAGEDELQFEEAREPAVLELGLHRDGVMPLGPPPVPAAWRCGVNEPRP</sequence>
<reference evidence="3" key="1">
    <citation type="submission" date="2006-10" db="EMBL/GenBank/DDBJ databases">
        <title>Complete sequence of Solibacter usitatus Ellin6076.</title>
        <authorList>
            <consortium name="US DOE Joint Genome Institute"/>
            <person name="Copeland A."/>
            <person name="Lucas S."/>
            <person name="Lapidus A."/>
            <person name="Barry K."/>
            <person name="Detter J.C."/>
            <person name="Glavina del Rio T."/>
            <person name="Hammon N."/>
            <person name="Israni S."/>
            <person name="Dalin E."/>
            <person name="Tice H."/>
            <person name="Pitluck S."/>
            <person name="Thompson L.S."/>
            <person name="Brettin T."/>
            <person name="Bruce D."/>
            <person name="Han C."/>
            <person name="Tapia R."/>
            <person name="Gilna P."/>
            <person name="Schmutz J."/>
            <person name="Larimer F."/>
            <person name="Land M."/>
            <person name="Hauser L."/>
            <person name="Kyrpides N."/>
            <person name="Mikhailova N."/>
            <person name="Janssen P.H."/>
            <person name="Kuske C.R."/>
            <person name="Richardson P."/>
        </authorList>
    </citation>
    <scope>NUCLEOTIDE SEQUENCE</scope>
    <source>
        <strain evidence="3">Ellin6076</strain>
    </source>
</reference>
<dbReference type="eggNOG" id="COG1680">
    <property type="taxonomic scope" value="Bacteria"/>
</dbReference>
<dbReference type="PANTHER" id="PTHR46825:SF8">
    <property type="entry name" value="BETA-LACTAMASE-RELATED"/>
    <property type="match status" value="1"/>
</dbReference>
<proteinExistence type="predicted"/>
<keyword evidence="1" id="KW-1133">Transmembrane helix</keyword>
<dbReference type="STRING" id="234267.Acid_5639"/>
<feature type="transmembrane region" description="Helical" evidence="1">
    <location>
        <begin position="700"/>
        <end position="721"/>
    </location>
</feature>
<dbReference type="KEGG" id="sus:Acid_5639"/>
<feature type="transmembrane region" description="Helical" evidence="1">
    <location>
        <begin position="121"/>
        <end position="146"/>
    </location>
</feature>
<feature type="transmembrane region" description="Helical" evidence="1">
    <location>
        <begin position="631"/>
        <end position="651"/>
    </location>
</feature>
<organism evidence="3">
    <name type="scientific">Solibacter usitatus (strain Ellin6076)</name>
    <dbReference type="NCBI Taxonomy" id="234267"/>
    <lineage>
        <taxon>Bacteria</taxon>
        <taxon>Pseudomonadati</taxon>
        <taxon>Acidobacteriota</taxon>
        <taxon>Terriglobia</taxon>
        <taxon>Bryobacterales</taxon>
        <taxon>Solibacteraceae</taxon>
        <taxon>Candidatus Solibacter</taxon>
    </lineage>
</organism>
<dbReference type="InParanoid" id="Q01UT4"/>
<dbReference type="AlphaFoldDB" id="Q01UT4"/>
<dbReference type="Pfam" id="PF00144">
    <property type="entry name" value="Beta-lactamase"/>
    <property type="match status" value="1"/>
</dbReference>
<feature type="domain" description="Beta-lactamase-related" evidence="2">
    <location>
        <begin position="196"/>
        <end position="485"/>
    </location>
</feature>
<dbReference type="OrthoDB" id="9803467at2"/>
<feature type="transmembrane region" description="Helical" evidence="1">
    <location>
        <begin position="528"/>
        <end position="548"/>
    </location>
</feature>
<feature type="transmembrane region" description="Helical" evidence="1">
    <location>
        <begin position="560"/>
        <end position="582"/>
    </location>
</feature>
<dbReference type="HOGENOM" id="CLU_309249_0_0_0"/>
<feature type="transmembrane region" description="Helical" evidence="1">
    <location>
        <begin position="38"/>
        <end position="59"/>
    </location>
</feature>